<dbReference type="CDD" id="cd02440">
    <property type="entry name" value="AdoMet_MTases"/>
    <property type="match status" value="1"/>
</dbReference>
<dbReference type="InterPro" id="IPR003333">
    <property type="entry name" value="CMAS"/>
</dbReference>
<protein>
    <submittedName>
        <fullName evidence="6">Class I SAM-dependent methyltransferase</fullName>
        <ecNumber evidence="6">2.1.1.-</ecNumber>
    </submittedName>
</protein>
<evidence type="ECO:0000256" key="1">
    <source>
        <dbReference type="ARBA" id="ARBA00010815"/>
    </source>
</evidence>
<evidence type="ECO:0000256" key="2">
    <source>
        <dbReference type="ARBA" id="ARBA00022603"/>
    </source>
</evidence>
<keyword evidence="7" id="KW-1185">Reference proteome</keyword>
<dbReference type="RefSeq" id="WP_261518880.1">
    <property type="nucleotide sequence ID" value="NZ_JAODNW010000002.1"/>
</dbReference>
<dbReference type="InterPro" id="IPR029063">
    <property type="entry name" value="SAM-dependent_MTases_sf"/>
</dbReference>
<sequence>MLRVLDGLQFGRISLILPSGQVVERCGGAPGPDATLELRNLRPLRRLLVGGDVGMAESYIEGDWDSPDLSALIELAALNATWMDGRLTGLLPARAMRRLSHLWHGNSRRGSRRNIAFHYDLGNAFYRHWLDRQMIYSSALFAAGETDLERAQERKIERIVELLHLGGHEHVLEIGCGWGALAARIAEAGARVTGITLSQEQLSHAQALRKARQLEGRAAFHLQDYRDVKGAFDRIVSIEMIEAVGESYWPEYFATLRRCLRPGGRIVLQAITIRKDRFASYRRRADFIQTHVFPGGMLPTEDAIVEQARTAGLVPVAAERFGESYARTLVEWRRRFNQAWPEIGALGFSDRFRRLWNYYLCYCEGGFRAGTIDVGLYVFEG</sequence>
<dbReference type="InterPro" id="IPR050723">
    <property type="entry name" value="CFA/CMAS"/>
</dbReference>
<dbReference type="PANTHER" id="PTHR43667:SF2">
    <property type="entry name" value="FATTY ACID C-METHYL TRANSFERASE"/>
    <property type="match status" value="1"/>
</dbReference>
<dbReference type="PIRSF" id="PIRSF003085">
    <property type="entry name" value="CMAS"/>
    <property type="match status" value="1"/>
</dbReference>
<keyword evidence="3 6" id="KW-0808">Transferase</keyword>
<keyword evidence="5" id="KW-0443">Lipid metabolism</keyword>
<keyword evidence="4" id="KW-0949">S-adenosyl-L-methionine</keyword>
<reference evidence="6 7" key="1">
    <citation type="submission" date="2024-09" db="EMBL/GenBank/DDBJ databases">
        <authorList>
            <person name="Sun Q."/>
            <person name="Mori K."/>
        </authorList>
    </citation>
    <scope>NUCLEOTIDE SEQUENCE [LARGE SCALE GENOMIC DNA]</scope>
    <source>
        <strain evidence="6 7">CCM 8543</strain>
    </source>
</reference>
<dbReference type="Pfam" id="PF02353">
    <property type="entry name" value="CMAS"/>
    <property type="match status" value="1"/>
</dbReference>
<dbReference type="EMBL" id="JBHLXD010000001">
    <property type="protein sequence ID" value="MFC0206946.1"/>
    <property type="molecule type" value="Genomic_DNA"/>
</dbReference>
<dbReference type="GO" id="GO:0032259">
    <property type="term" value="P:methylation"/>
    <property type="evidence" value="ECO:0007669"/>
    <property type="project" value="UniProtKB-KW"/>
</dbReference>
<evidence type="ECO:0000256" key="4">
    <source>
        <dbReference type="ARBA" id="ARBA00022691"/>
    </source>
</evidence>
<organism evidence="6 7">
    <name type="scientific">Chelativorans intermedius</name>
    <dbReference type="NCBI Taxonomy" id="515947"/>
    <lineage>
        <taxon>Bacteria</taxon>
        <taxon>Pseudomonadati</taxon>
        <taxon>Pseudomonadota</taxon>
        <taxon>Alphaproteobacteria</taxon>
        <taxon>Hyphomicrobiales</taxon>
        <taxon>Phyllobacteriaceae</taxon>
        <taxon>Chelativorans</taxon>
    </lineage>
</organism>
<evidence type="ECO:0000313" key="6">
    <source>
        <dbReference type="EMBL" id="MFC0206946.1"/>
    </source>
</evidence>
<evidence type="ECO:0000256" key="3">
    <source>
        <dbReference type="ARBA" id="ARBA00022679"/>
    </source>
</evidence>
<dbReference type="Gene3D" id="3.40.50.150">
    <property type="entry name" value="Vaccinia Virus protein VP39"/>
    <property type="match status" value="1"/>
</dbReference>
<gene>
    <name evidence="6" type="ORF">ACFFJ2_00855</name>
</gene>
<accession>A0ABV6D2V1</accession>
<dbReference type="SUPFAM" id="SSF53335">
    <property type="entry name" value="S-adenosyl-L-methionine-dependent methyltransferases"/>
    <property type="match status" value="1"/>
</dbReference>
<proteinExistence type="inferred from homology"/>
<keyword evidence="2 6" id="KW-0489">Methyltransferase</keyword>
<dbReference type="PANTHER" id="PTHR43667">
    <property type="entry name" value="CYCLOPROPANE-FATTY-ACYL-PHOSPHOLIPID SYNTHASE"/>
    <property type="match status" value="1"/>
</dbReference>
<evidence type="ECO:0000313" key="7">
    <source>
        <dbReference type="Proteomes" id="UP001589755"/>
    </source>
</evidence>
<comment type="similarity">
    <text evidence="1">Belongs to the CFA/CMAS family.</text>
</comment>
<evidence type="ECO:0000256" key="5">
    <source>
        <dbReference type="ARBA" id="ARBA00023098"/>
    </source>
</evidence>
<dbReference type="GO" id="GO:0008168">
    <property type="term" value="F:methyltransferase activity"/>
    <property type="evidence" value="ECO:0007669"/>
    <property type="project" value="UniProtKB-KW"/>
</dbReference>
<dbReference type="Proteomes" id="UP001589755">
    <property type="component" value="Unassembled WGS sequence"/>
</dbReference>
<name>A0ABV6D2V1_9HYPH</name>
<comment type="caution">
    <text evidence="6">The sequence shown here is derived from an EMBL/GenBank/DDBJ whole genome shotgun (WGS) entry which is preliminary data.</text>
</comment>
<dbReference type="EC" id="2.1.1.-" evidence="6"/>